<feature type="compositionally biased region" description="Polar residues" evidence="7">
    <location>
        <begin position="315"/>
        <end position="332"/>
    </location>
</feature>
<keyword evidence="6" id="KW-0539">Nucleus</keyword>
<dbReference type="GO" id="GO:0000785">
    <property type="term" value="C:chromatin"/>
    <property type="evidence" value="ECO:0007669"/>
    <property type="project" value="TreeGrafter"/>
</dbReference>
<feature type="compositionally biased region" description="Polar residues" evidence="7">
    <location>
        <begin position="23"/>
        <end position="41"/>
    </location>
</feature>
<evidence type="ECO:0000313" key="10">
    <source>
        <dbReference type="Proteomes" id="UP000481858"/>
    </source>
</evidence>
<sequence length="934" mass="102659">MADLKYIMDVADDEDLGNDKYSRQPSVSGSARSPNPSSTTKQSDDSLPPSNPDPSKSQQRRRVPLSRSSRPTTTISPTTATASVDKASSSRHPFLERRSVDSTESMDPAGYGSYTQSASSSTMPPSSRSNVSSRPMSSTPGESNLPVKLTPITGRVSRAKKGVPVHTYKIYSRAILKDSEFSVYGPRMNRKLTMDDGSEQDDRSGTDVTGTTSRQTSHTPIERNQPMSGFLQPPMLPGNNLSIADDMSANTSYPGSASPYSASHRGSISGQGPMSPSAHSTRSSHSAGPSQDGDYILSSTTNHHVPPFGMHASSHLPQESNWPSSASGSPYSTPDRAMIRGYESPNTDIANHDMYYVPHQFHSPQQPVYHPVSDYTYPDDTGYYDFQSPPFPVRNPILPTVTLSAQPTENLVTLGHAVSDASAILGREKVLAGSTFLTAFTPLPAALNAVPRYLDVYWKRFDTLFPLVHRRSLGNSDDPVLRYAMAALGSQFLQNKEDRINGQHLHGFASQEARRRPHWSVQVMQTILLCEFYSRFRGSRAVARSSEPFQSLYSRVAAPQTSVDQDTSISTSHRHWDEWIRTESRRRLHAACFVLDIHTSIYHEHSPLYPSIYPEHSSLHNSLAPPPPIPLIRSTKDLWAAPNPEAWQGLLSSDPDQLNFASLSDEEITSDHVAKALPLDFAVYLASETLRLRRRSSASSLDITADLDLDSTKRLCILFPKSPVANTYLALHYTPLRDLLAVSGDSWLFSRKILDQEDFQRRKVIVRSWSSSFHAGAASIFAAKALLAFFDTNDTGNTPNDHDSTGGNRQGGGWNMSEISDYWALYVCALICWSLGHSLGHRTTRGTVGRGGADDNPSASGKGESEAKGWLKILANLSPEAAIENVRARREALGVIAMVRRRLEGETIGGKSKLLVDAVRVLKSLEEDPNRGRF</sequence>
<evidence type="ECO:0000256" key="3">
    <source>
        <dbReference type="ARBA" id="ARBA00022737"/>
    </source>
</evidence>
<feature type="compositionally biased region" description="Polar residues" evidence="7">
    <location>
        <begin position="264"/>
        <end position="274"/>
    </location>
</feature>
<protein>
    <recommendedName>
        <fullName evidence="8">Xylanolytic transcriptional activator regulatory domain-containing protein</fullName>
    </recommendedName>
</protein>
<keyword evidence="10" id="KW-1185">Reference proteome</keyword>
<feature type="domain" description="Xylanolytic transcriptional activator regulatory" evidence="8">
    <location>
        <begin position="454"/>
        <end position="651"/>
    </location>
</feature>
<dbReference type="Pfam" id="PF04082">
    <property type="entry name" value="Fungal_trans"/>
    <property type="match status" value="1"/>
</dbReference>
<dbReference type="PANTHER" id="PTHR40626:SF30">
    <property type="entry name" value="FINGER DOMAIN PROTEIN, PUTATIVE (AFU_ORTHOLOGUE AFUA_4G13600)-RELATED"/>
    <property type="match status" value="1"/>
</dbReference>
<keyword evidence="2" id="KW-0479">Metal-binding</keyword>
<dbReference type="GO" id="GO:0008270">
    <property type="term" value="F:zinc ion binding"/>
    <property type="evidence" value="ECO:0007669"/>
    <property type="project" value="UniProtKB-KW"/>
</dbReference>
<dbReference type="GO" id="GO:0006351">
    <property type="term" value="P:DNA-templated transcription"/>
    <property type="evidence" value="ECO:0007669"/>
    <property type="project" value="InterPro"/>
</dbReference>
<evidence type="ECO:0000256" key="7">
    <source>
        <dbReference type="SAM" id="MobiDB-lite"/>
    </source>
</evidence>
<proteinExistence type="predicted"/>
<keyword evidence="4" id="KW-0863">Zinc-finger</keyword>
<keyword evidence="3" id="KW-0677">Repeat</keyword>
<dbReference type="OrthoDB" id="6077919at2759"/>
<dbReference type="GO" id="GO:0005634">
    <property type="term" value="C:nucleus"/>
    <property type="evidence" value="ECO:0007669"/>
    <property type="project" value="UniProtKB-SubCell"/>
</dbReference>
<evidence type="ECO:0000259" key="8">
    <source>
        <dbReference type="Pfam" id="PF04082"/>
    </source>
</evidence>
<name>A0A7C8IQF6_9PEZI</name>
<dbReference type="InParanoid" id="A0A7C8IQF6"/>
<feature type="compositionally biased region" description="Low complexity" evidence="7">
    <location>
        <begin position="117"/>
        <end position="140"/>
    </location>
</feature>
<dbReference type="AlphaFoldDB" id="A0A7C8IQF6"/>
<feature type="region of interest" description="Disordered" evidence="7">
    <location>
        <begin position="1"/>
        <end position="151"/>
    </location>
</feature>
<dbReference type="Proteomes" id="UP000481858">
    <property type="component" value="Unassembled WGS sequence"/>
</dbReference>
<feature type="compositionally biased region" description="Low complexity" evidence="7">
    <location>
        <begin position="275"/>
        <end position="287"/>
    </location>
</feature>
<feature type="region of interest" description="Disordered" evidence="7">
    <location>
        <begin position="844"/>
        <end position="864"/>
    </location>
</feature>
<evidence type="ECO:0000256" key="4">
    <source>
        <dbReference type="ARBA" id="ARBA00022771"/>
    </source>
</evidence>
<comment type="subcellular location">
    <subcellularLocation>
        <location evidence="1">Nucleus</location>
    </subcellularLocation>
</comment>
<feature type="compositionally biased region" description="Low complexity" evidence="7">
    <location>
        <begin position="45"/>
        <end position="57"/>
    </location>
</feature>
<evidence type="ECO:0000256" key="5">
    <source>
        <dbReference type="ARBA" id="ARBA00022833"/>
    </source>
</evidence>
<evidence type="ECO:0000256" key="6">
    <source>
        <dbReference type="ARBA" id="ARBA00023242"/>
    </source>
</evidence>
<feature type="compositionally biased region" description="Low complexity" evidence="7">
    <location>
        <begin position="252"/>
        <end position="263"/>
    </location>
</feature>
<keyword evidence="5" id="KW-0862">Zinc</keyword>
<feature type="compositionally biased region" description="Low complexity" evidence="7">
    <location>
        <begin position="65"/>
        <end position="84"/>
    </location>
</feature>
<dbReference type="GO" id="GO:0000981">
    <property type="term" value="F:DNA-binding transcription factor activity, RNA polymerase II-specific"/>
    <property type="evidence" value="ECO:0007669"/>
    <property type="project" value="InterPro"/>
</dbReference>
<dbReference type="GO" id="GO:0000978">
    <property type="term" value="F:RNA polymerase II cis-regulatory region sequence-specific DNA binding"/>
    <property type="evidence" value="ECO:0007669"/>
    <property type="project" value="InterPro"/>
</dbReference>
<dbReference type="CDD" id="cd12148">
    <property type="entry name" value="fungal_TF_MHR"/>
    <property type="match status" value="1"/>
</dbReference>
<dbReference type="InterPro" id="IPR007219">
    <property type="entry name" value="XnlR_reg_dom"/>
</dbReference>
<dbReference type="PANTHER" id="PTHR40626">
    <property type="entry name" value="MIP31509P"/>
    <property type="match status" value="1"/>
</dbReference>
<gene>
    <name evidence="9" type="ORF">GQX73_g5949</name>
</gene>
<dbReference type="EMBL" id="WUBL01000064">
    <property type="protein sequence ID" value="KAF2967638.1"/>
    <property type="molecule type" value="Genomic_DNA"/>
</dbReference>
<reference evidence="9 10" key="1">
    <citation type="submission" date="2019-12" db="EMBL/GenBank/DDBJ databases">
        <title>Draft genome sequence of the ascomycete Xylaria multiplex DSM 110363.</title>
        <authorList>
            <person name="Buettner E."/>
            <person name="Kellner H."/>
        </authorList>
    </citation>
    <scope>NUCLEOTIDE SEQUENCE [LARGE SCALE GENOMIC DNA]</scope>
    <source>
        <strain evidence="9 10">DSM 110363</strain>
    </source>
</reference>
<evidence type="ECO:0000313" key="9">
    <source>
        <dbReference type="EMBL" id="KAF2967638.1"/>
    </source>
</evidence>
<organism evidence="9 10">
    <name type="scientific">Xylaria multiplex</name>
    <dbReference type="NCBI Taxonomy" id="323545"/>
    <lineage>
        <taxon>Eukaryota</taxon>
        <taxon>Fungi</taxon>
        <taxon>Dikarya</taxon>
        <taxon>Ascomycota</taxon>
        <taxon>Pezizomycotina</taxon>
        <taxon>Sordariomycetes</taxon>
        <taxon>Xylariomycetidae</taxon>
        <taxon>Xylariales</taxon>
        <taxon>Xylariaceae</taxon>
        <taxon>Xylaria</taxon>
    </lineage>
</organism>
<evidence type="ECO:0000256" key="2">
    <source>
        <dbReference type="ARBA" id="ARBA00022723"/>
    </source>
</evidence>
<accession>A0A7C8IQF6</accession>
<dbReference type="InterPro" id="IPR051059">
    <property type="entry name" value="VerF-like"/>
</dbReference>
<comment type="caution">
    <text evidence="9">The sequence shown here is derived from an EMBL/GenBank/DDBJ whole genome shotgun (WGS) entry which is preliminary data.</text>
</comment>
<feature type="region of interest" description="Disordered" evidence="7">
    <location>
        <begin position="191"/>
        <end position="342"/>
    </location>
</feature>
<feature type="compositionally biased region" description="Polar residues" evidence="7">
    <location>
        <begin position="206"/>
        <end position="219"/>
    </location>
</feature>
<evidence type="ECO:0000256" key="1">
    <source>
        <dbReference type="ARBA" id="ARBA00004123"/>
    </source>
</evidence>